<sequence length="167" mass="18252">MTDEDNFDIDIYGDDTVQDYTNGNSNDAEMKQGAGASETLPEGSYNTTEITNSEKEDQTDHGNKDSAYESVQNTTTDGTSQIASTGGSTEGQYQPPKQAPIQQGTKRKEGSDDRPVDPNATTALLISELQWWTNEDDMRGWANQSGCEDELVDVTFNEHKVNGKSKG</sequence>
<dbReference type="AlphaFoldDB" id="A0A9P4SAM2"/>
<keyword evidence="3" id="KW-1185">Reference proteome</keyword>
<organism evidence="2 3">
    <name type="scientific">Patellaria atrata CBS 101060</name>
    <dbReference type="NCBI Taxonomy" id="1346257"/>
    <lineage>
        <taxon>Eukaryota</taxon>
        <taxon>Fungi</taxon>
        <taxon>Dikarya</taxon>
        <taxon>Ascomycota</taxon>
        <taxon>Pezizomycotina</taxon>
        <taxon>Dothideomycetes</taxon>
        <taxon>Dothideomycetes incertae sedis</taxon>
        <taxon>Patellariales</taxon>
        <taxon>Patellariaceae</taxon>
        <taxon>Patellaria</taxon>
    </lineage>
</organism>
<feature type="region of interest" description="Disordered" evidence="1">
    <location>
        <begin position="1"/>
        <end position="120"/>
    </location>
</feature>
<comment type="caution">
    <text evidence="2">The sequence shown here is derived from an EMBL/GenBank/DDBJ whole genome shotgun (WGS) entry which is preliminary data.</text>
</comment>
<dbReference type="EMBL" id="MU006095">
    <property type="protein sequence ID" value="KAF2839106.1"/>
    <property type="molecule type" value="Genomic_DNA"/>
</dbReference>
<proteinExistence type="predicted"/>
<dbReference type="OrthoDB" id="10065185at2759"/>
<feature type="compositionally biased region" description="Polar residues" evidence="1">
    <location>
        <begin position="69"/>
        <end position="92"/>
    </location>
</feature>
<dbReference type="InterPro" id="IPR035979">
    <property type="entry name" value="RBD_domain_sf"/>
</dbReference>
<dbReference type="GO" id="GO:0003676">
    <property type="term" value="F:nucleic acid binding"/>
    <property type="evidence" value="ECO:0007669"/>
    <property type="project" value="InterPro"/>
</dbReference>
<reference evidence="2" key="1">
    <citation type="journal article" date="2020" name="Stud. Mycol.">
        <title>101 Dothideomycetes genomes: a test case for predicting lifestyles and emergence of pathogens.</title>
        <authorList>
            <person name="Haridas S."/>
            <person name="Albert R."/>
            <person name="Binder M."/>
            <person name="Bloem J."/>
            <person name="Labutti K."/>
            <person name="Salamov A."/>
            <person name="Andreopoulos B."/>
            <person name="Baker S."/>
            <person name="Barry K."/>
            <person name="Bills G."/>
            <person name="Bluhm B."/>
            <person name="Cannon C."/>
            <person name="Castanera R."/>
            <person name="Culley D."/>
            <person name="Daum C."/>
            <person name="Ezra D."/>
            <person name="Gonzalez J."/>
            <person name="Henrissat B."/>
            <person name="Kuo A."/>
            <person name="Liang C."/>
            <person name="Lipzen A."/>
            <person name="Lutzoni F."/>
            <person name="Magnuson J."/>
            <person name="Mondo S."/>
            <person name="Nolan M."/>
            <person name="Ohm R."/>
            <person name="Pangilinan J."/>
            <person name="Park H.-J."/>
            <person name="Ramirez L."/>
            <person name="Alfaro M."/>
            <person name="Sun H."/>
            <person name="Tritt A."/>
            <person name="Yoshinaga Y."/>
            <person name="Zwiers L.-H."/>
            <person name="Turgeon B."/>
            <person name="Goodwin S."/>
            <person name="Spatafora J."/>
            <person name="Crous P."/>
            <person name="Grigoriev I."/>
        </authorList>
    </citation>
    <scope>NUCLEOTIDE SEQUENCE</scope>
    <source>
        <strain evidence="2">CBS 101060</strain>
    </source>
</reference>
<protein>
    <submittedName>
        <fullName evidence="2">Uncharacterized protein</fullName>
    </submittedName>
</protein>
<gene>
    <name evidence="2" type="ORF">M501DRAFT_1003670</name>
</gene>
<feature type="compositionally biased region" description="Basic and acidic residues" evidence="1">
    <location>
        <begin position="52"/>
        <end position="67"/>
    </location>
</feature>
<accession>A0A9P4SAM2</accession>
<dbReference type="InterPro" id="IPR034772">
    <property type="entry name" value="CPSF6/7"/>
</dbReference>
<dbReference type="Proteomes" id="UP000799429">
    <property type="component" value="Unassembled WGS sequence"/>
</dbReference>
<feature type="compositionally biased region" description="Basic and acidic residues" evidence="1">
    <location>
        <begin position="106"/>
        <end position="116"/>
    </location>
</feature>
<evidence type="ECO:0000313" key="3">
    <source>
        <dbReference type="Proteomes" id="UP000799429"/>
    </source>
</evidence>
<name>A0A9P4SAM2_9PEZI</name>
<dbReference type="GO" id="GO:0005634">
    <property type="term" value="C:nucleus"/>
    <property type="evidence" value="ECO:0007669"/>
    <property type="project" value="UniProtKB-SubCell"/>
</dbReference>
<dbReference type="PANTHER" id="PTHR23204">
    <property type="entry name" value="CLEAVAGE AND POLYADENYLATION SPECIFIC FACTOR"/>
    <property type="match status" value="1"/>
</dbReference>
<dbReference type="GO" id="GO:0006397">
    <property type="term" value="P:mRNA processing"/>
    <property type="evidence" value="ECO:0007669"/>
    <property type="project" value="UniProtKB-KW"/>
</dbReference>
<feature type="compositionally biased region" description="Polar residues" evidence="1">
    <location>
        <begin position="18"/>
        <end position="27"/>
    </location>
</feature>
<dbReference type="SUPFAM" id="SSF54928">
    <property type="entry name" value="RNA-binding domain, RBD"/>
    <property type="match status" value="1"/>
</dbReference>
<evidence type="ECO:0000256" key="1">
    <source>
        <dbReference type="SAM" id="MobiDB-lite"/>
    </source>
</evidence>
<feature type="compositionally biased region" description="Acidic residues" evidence="1">
    <location>
        <begin position="1"/>
        <end position="17"/>
    </location>
</feature>
<evidence type="ECO:0000313" key="2">
    <source>
        <dbReference type="EMBL" id="KAF2839106.1"/>
    </source>
</evidence>